<reference evidence="13 14" key="1">
    <citation type="submission" date="2024-03" db="EMBL/GenBank/DDBJ databases">
        <title>Adaptation during the transition from Ophiocordyceps entomopathogen to insect associate is accompanied by gene loss and intensified selection.</title>
        <authorList>
            <person name="Ward C.M."/>
            <person name="Onetto C.A."/>
            <person name="Borneman A.R."/>
        </authorList>
    </citation>
    <scope>NUCLEOTIDE SEQUENCE [LARGE SCALE GENOMIC DNA]</scope>
    <source>
        <strain evidence="13">AWRI1</strain>
        <tissue evidence="13">Single Adult Female</tissue>
    </source>
</reference>
<dbReference type="CDD" id="cd09272">
    <property type="entry name" value="RNase_HI_RT_Ty1"/>
    <property type="match status" value="1"/>
</dbReference>
<dbReference type="InterPro" id="IPR025724">
    <property type="entry name" value="GAG-pre-integrase_dom"/>
</dbReference>
<keyword evidence="9" id="KW-0233">DNA recombination</keyword>
<evidence type="ECO:0000256" key="6">
    <source>
        <dbReference type="ARBA" id="ARBA00022908"/>
    </source>
</evidence>
<dbReference type="InterPro" id="IPR039537">
    <property type="entry name" value="Retrotran_Ty1/copia-like"/>
</dbReference>
<evidence type="ECO:0000313" key="13">
    <source>
        <dbReference type="EMBL" id="KAK7591081.1"/>
    </source>
</evidence>
<evidence type="ECO:0000256" key="7">
    <source>
        <dbReference type="ARBA" id="ARBA00022918"/>
    </source>
</evidence>
<evidence type="ECO:0000256" key="4">
    <source>
        <dbReference type="ARBA" id="ARBA00022801"/>
    </source>
</evidence>
<protein>
    <recommendedName>
        <fullName evidence="12">Integrase catalytic domain-containing protein</fullName>
    </recommendedName>
</protein>
<keyword evidence="3" id="KW-0255">Endonuclease</keyword>
<dbReference type="InterPro" id="IPR013103">
    <property type="entry name" value="RVT_2"/>
</dbReference>
<keyword evidence="8" id="KW-0808">Transferase</keyword>
<dbReference type="GO" id="GO:0015074">
    <property type="term" value="P:DNA integration"/>
    <property type="evidence" value="ECO:0007669"/>
    <property type="project" value="UniProtKB-KW"/>
</dbReference>
<dbReference type="Gene3D" id="3.30.420.10">
    <property type="entry name" value="Ribonuclease H-like superfamily/Ribonuclease H"/>
    <property type="match status" value="1"/>
</dbReference>
<keyword evidence="14" id="KW-1185">Reference proteome</keyword>
<keyword evidence="5" id="KW-0460">Magnesium</keyword>
<evidence type="ECO:0000256" key="2">
    <source>
        <dbReference type="ARBA" id="ARBA00022723"/>
    </source>
</evidence>
<sequence>MSIDQITLNGLTVVVPHEYADVIDESTGEVLTTAFRINQLRTAKFNLLEFAEEEKMVAMSAEDASNDVFEIRDISNLNNMPKSAPAVVTHEKKTPAEIAYLWHQRMGHASLNRLKKLKKHCIGLENADFSTADFSSCDVCAKAKAQHTCGDGPRQRATSILETSHSDVVGPVKLLLSPRLRVEKYFHNAKKDHPNDHFYTFRSNNAKEYLSKDTAAVLEKYGVTHETSIPYIHELNGRAEWANCNIFEKCRVLLIVAKMPAEIWSYAVRTAVYLINHLRVNPLHFQRRMNSRMYGDQFLHEVEHSNADQIMEEIREVVNLDHNYFFSMLEDFCIEEKKLSDCAPRVYADIQSSVFAVEWESAVTKELESHCLNNTWEVHDEQGNEYPKARLTVNGSMQTEEFEPGEVYAPVAELMLTRIMLSLSNKLELVVTQLDVETAFLNGQIEELVYVKPPEGTFMDPSQQLCRLNKCIYGLKKYQNCAAKNHYTYAKNILRYLRGVPIPMPRMFYDISEVYQSCSYAMMVKKQSLVITRSADAEIIAVSYALGDINYAANILAEIFQIEHPTVVVYEDNTTTIKIAQTPLQKRSRAADTRIKYVQQSQTLGEIQMVKIAGAEQRANLFTKALSAPKFQYFCDLIFKTTASNPNPLRESILRPYELSMAPNRNRFRMTSRPDASEENDPLNDARSTPSYGLAPLPGAKYLYTGAEGLSSLVELLHTLLVAKSPVFGKQVSESAFAYYAAVLAWKRMLEVHRANGFSVTDHERAFIDQVDCLSLRPPKALQTYLNSIGNCKVSQGREYQFRIFDRKYLAIGSWKGLFGVADHTTQHLYRAYPCLDIFGMRIQADLRDDVDKVWKLPKAAADPKSLHPTVNLLGWKPAARLSEARRDFFIQTGVTADSFHNENETLLFNPELLSAIQNVLNYPQMMQLSEVSKTSDGSLGQIAYLKCVGSEKRELANEVTQYSYTKISPNISQLAAALSFRVARPPGKEQNGTIRVNWCINQFEDDKVPAVYNKHCNDLRKAEPAILQFAEFAAVDSGFIAGLSRWIESFSL</sequence>
<keyword evidence="10" id="KW-0511">Multifunctional enzyme</keyword>
<keyword evidence="4" id="KW-0378">Hydrolase</keyword>
<evidence type="ECO:0000256" key="1">
    <source>
        <dbReference type="ARBA" id="ARBA00022722"/>
    </source>
</evidence>
<feature type="region of interest" description="Disordered" evidence="11">
    <location>
        <begin position="665"/>
        <end position="691"/>
    </location>
</feature>
<dbReference type="PANTHER" id="PTHR42648">
    <property type="entry name" value="TRANSPOSASE, PUTATIVE-RELATED"/>
    <property type="match status" value="1"/>
</dbReference>
<dbReference type="AlphaFoldDB" id="A0AAN9TXE6"/>
<keyword evidence="7" id="KW-0695">RNA-directed DNA polymerase</keyword>
<comment type="caution">
    <text evidence="13">The sequence shown here is derived from an EMBL/GenBank/DDBJ whole genome shotgun (WGS) entry which is preliminary data.</text>
</comment>
<dbReference type="GO" id="GO:0003676">
    <property type="term" value="F:nucleic acid binding"/>
    <property type="evidence" value="ECO:0007669"/>
    <property type="project" value="InterPro"/>
</dbReference>
<evidence type="ECO:0000256" key="3">
    <source>
        <dbReference type="ARBA" id="ARBA00022759"/>
    </source>
</evidence>
<evidence type="ECO:0000256" key="10">
    <source>
        <dbReference type="ARBA" id="ARBA00023268"/>
    </source>
</evidence>
<dbReference type="GO" id="GO:0016787">
    <property type="term" value="F:hydrolase activity"/>
    <property type="evidence" value="ECO:0007669"/>
    <property type="project" value="UniProtKB-KW"/>
</dbReference>
<evidence type="ECO:0000256" key="5">
    <source>
        <dbReference type="ARBA" id="ARBA00022842"/>
    </source>
</evidence>
<evidence type="ECO:0000256" key="11">
    <source>
        <dbReference type="SAM" id="MobiDB-lite"/>
    </source>
</evidence>
<dbReference type="PANTHER" id="PTHR42648:SF11">
    <property type="entry name" value="TRANSPOSON TY4-P GAG-POL POLYPROTEIN"/>
    <property type="match status" value="1"/>
</dbReference>
<gene>
    <name evidence="13" type="ORF">V9T40_002694</name>
</gene>
<dbReference type="GO" id="GO:0004519">
    <property type="term" value="F:endonuclease activity"/>
    <property type="evidence" value="ECO:0007669"/>
    <property type="project" value="UniProtKB-KW"/>
</dbReference>
<dbReference type="EMBL" id="JBBCAQ010000022">
    <property type="protein sequence ID" value="KAK7591081.1"/>
    <property type="molecule type" value="Genomic_DNA"/>
</dbReference>
<organism evidence="13 14">
    <name type="scientific">Parthenolecanium corni</name>
    <dbReference type="NCBI Taxonomy" id="536013"/>
    <lineage>
        <taxon>Eukaryota</taxon>
        <taxon>Metazoa</taxon>
        <taxon>Ecdysozoa</taxon>
        <taxon>Arthropoda</taxon>
        <taxon>Hexapoda</taxon>
        <taxon>Insecta</taxon>
        <taxon>Pterygota</taxon>
        <taxon>Neoptera</taxon>
        <taxon>Paraneoptera</taxon>
        <taxon>Hemiptera</taxon>
        <taxon>Sternorrhyncha</taxon>
        <taxon>Coccoidea</taxon>
        <taxon>Coccidae</taxon>
        <taxon>Parthenolecanium</taxon>
    </lineage>
</organism>
<evidence type="ECO:0000313" key="14">
    <source>
        <dbReference type="Proteomes" id="UP001367676"/>
    </source>
</evidence>
<dbReference type="InterPro" id="IPR012337">
    <property type="entry name" value="RNaseH-like_sf"/>
</dbReference>
<evidence type="ECO:0000259" key="12">
    <source>
        <dbReference type="PROSITE" id="PS50994"/>
    </source>
</evidence>
<feature type="domain" description="Integrase catalytic" evidence="12">
    <location>
        <begin position="200"/>
        <end position="302"/>
    </location>
</feature>
<keyword evidence="1" id="KW-0540">Nuclease</keyword>
<dbReference type="InterPro" id="IPR001584">
    <property type="entry name" value="Integrase_cat-core"/>
</dbReference>
<evidence type="ECO:0000256" key="8">
    <source>
        <dbReference type="ARBA" id="ARBA00022932"/>
    </source>
</evidence>
<dbReference type="PROSITE" id="PS50994">
    <property type="entry name" value="INTEGRASE"/>
    <property type="match status" value="1"/>
</dbReference>
<dbReference type="Pfam" id="PF13976">
    <property type="entry name" value="gag_pre-integrs"/>
    <property type="match status" value="1"/>
</dbReference>
<keyword evidence="8" id="KW-0548">Nucleotidyltransferase</keyword>
<accession>A0AAN9TXE6</accession>
<keyword evidence="2" id="KW-0479">Metal-binding</keyword>
<dbReference type="GO" id="GO:0003964">
    <property type="term" value="F:RNA-directed DNA polymerase activity"/>
    <property type="evidence" value="ECO:0007669"/>
    <property type="project" value="UniProtKB-KW"/>
</dbReference>
<dbReference type="SUPFAM" id="SSF53098">
    <property type="entry name" value="Ribonuclease H-like"/>
    <property type="match status" value="1"/>
</dbReference>
<dbReference type="Proteomes" id="UP001367676">
    <property type="component" value="Unassembled WGS sequence"/>
</dbReference>
<dbReference type="GO" id="GO:0046872">
    <property type="term" value="F:metal ion binding"/>
    <property type="evidence" value="ECO:0007669"/>
    <property type="project" value="UniProtKB-KW"/>
</dbReference>
<dbReference type="InterPro" id="IPR036397">
    <property type="entry name" value="RNaseH_sf"/>
</dbReference>
<name>A0AAN9TXE6_9HEMI</name>
<keyword evidence="6" id="KW-0229">DNA integration</keyword>
<dbReference type="GO" id="GO:0003887">
    <property type="term" value="F:DNA-directed DNA polymerase activity"/>
    <property type="evidence" value="ECO:0007669"/>
    <property type="project" value="UniProtKB-KW"/>
</dbReference>
<proteinExistence type="predicted"/>
<dbReference type="Pfam" id="PF07727">
    <property type="entry name" value="RVT_2"/>
    <property type="match status" value="1"/>
</dbReference>
<evidence type="ECO:0000256" key="9">
    <source>
        <dbReference type="ARBA" id="ARBA00023172"/>
    </source>
</evidence>
<keyword evidence="8" id="KW-0239">DNA-directed DNA polymerase</keyword>
<dbReference type="GO" id="GO:0006310">
    <property type="term" value="P:DNA recombination"/>
    <property type="evidence" value="ECO:0007669"/>
    <property type="project" value="UniProtKB-KW"/>
</dbReference>